<evidence type="ECO:0000313" key="3">
    <source>
        <dbReference type="Proteomes" id="UP001174934"/>
    </source>
</evidence>
<dbReference type="Gene3D" id="3.40.50.1240">
    <property type="entry name" value="Phosphoglycerate mutase-like"/>
    <property type="match status" value="1"/>
</dbReference>
<name>A0AA39X874_9PEZI</name>
<dbReference type="PANTHER" id="PTHR48100">
    <property type="entry name" value="BROAD-SPECIFICITY PHOSPHATASE YOR283W-RELATED"/>
    <property type="match status" value="1"/>
</dbReference>
<feature type="compositionally biased region" description="Basic and acidic residues" evidence="1">
    <location>
        <begin position="211"/>
        <end position="222"/>
    </location>
</feature>
<feature type="region of interest" description="Disordered" evidence="1">
    <location>
        <begin position="211"/>
        <end position="239"/>
    </location>
</feature>
<proteinExistence type="predicted"/>
<dbReference type="Pfam" id="PF00300">
    <property type="entry name" value="His_Phos_1"/>
    <property type="match status" value="1"/>
</dbReference>
<dbReference type="Proteomes" id="UP001174934">
    <property type="component" value="Unassembled WGS sequence"/>
</dbReference>
<dbReference type="AlphaFoldDB" id="A0AA39X874"/>
<evidence type="ECO:0000256" key="1">
    <source>
        <dbReference type="SAM" id="MobiDB-lite"/>
    </source>
</evidence>
<accession>A0AA39X874</accession>
<dbReference type="InterPro" id="IPR013078">
    <property type="entry name" value="His_Pase_superF_clade-1"/>
</dbReference>
<reference evidence="2" key="1">
    <citation type="submission" date="2023-06" db="EMBL/GenBank/DDBJ databases">
        <title>Genome-scale phylogeny and comparative genomics of the fungal order Sordariales.</title>
        <authorList>
            <consortium name="Lawrence Berkeley National Laboratory"/>
            <person name="Hensen N."/>
            <person name="Bonometti L."/>
            <person name="Westerberg I."/>
            <person name="Brannstrom I.O."/>
            <person name="Guillou S."/>
            <person name="Cros-Aarteil S."/>
            <person name="Calhoun S."/>
            <person name="Haridas S."/>
            <person name="Kuo A."/>
            <person name="Mondo S."/>
            <person name="Pangilinan J."/>
            <person name="Riley R."/>
            <person name="LaButti K."/>
            <person name="Andreopoulos B."/>
            <person name="Lipzen A."/>
            <person name="Chen C."/>
            <person name="Yanf M."/>
            <person name="Daum C."/>
            <person name="Ng V."/>
            <person name="Clum A."/>
            <person name="Steindorff A."/>
            <person name="Ohm R."/>
            <person name="Martin F."/>
            <person name="Silar P."/>
            <person name="Natvig D."/>
            <person name="Lalanne C."/>
            <person name="Gautier V."/>
            <person name="Ament-velasquez S.L."/>
            <person name="Kruys A."/>
            <person name="Hutchinson M.I."/>
            <person name="Powell A.J."/>
            <person name="Barry K."/>
            <person name="Miller A.N."/>
            <person name="Grigoriev I.V."/>
            <person name="Debuchy R."/>
            <person name="Gladieux P."/>
            <person name="Thoren M.H."/>
            <person name="Johannesson H."/>
        </authorList>
    </citation>
    <scope>NUCLEOTIDE SEQUENCE</scope>
    <source>
        <strain evidence="2">SMH3391-2</strain>
    </source>
</reference>
<protein>
    <submittedName>
        <fullName evidence="2">Histidine phosphatase superfamily</fullName>
    </submittedName>
</protein>
<sequence>MPPHTYIHLVRHAQGYHNLSAANHQIQDPDLTPLGEQQCAALCAGFPLHEKVTQLVASPMRRTINTCLLSFAPVVARGGLPVVLLPELQEVSNYPCDTGSHPDKLVEEFGDKVDVGRVRAAAWDWTDKTSDESPWQPRMGKVEARAVVARRWLREVGAAAVKESTKEGGDVHIVVVTHGGFLHFLTEDWDGMNPKQGTGWDNAECRTYEFKDPEGESDEKASLVETKASWRRRRGSTKGLTETEQMELRVALKGKLVELFGGDVEE</sequence>
<dbReference type="SMART" id="SM00855">
    <property type="entry name" value="PGAM"/>
    <property type="match status" value="1"/>
</dbReference>
<dbReference type="EMBL" id="JAULSR010000002">
    <property type="protein sequence ID" value="KAK0629088.1"/>
    <property type="molecule type" value="Genomic_DNA"/>
</dbReference>
<dbReference type="InterPro" id="IPR050275">
    <property type="entry name" value="PGM_Phosphatase"/>
</dbReference>
<dbReference type="CDD" id="cd07067">
    <property type="entry name" value="HP_PGM_like"/>
    <property type="match status" value="1"/>
</dbReference>
<dbReference type="GO" id="GO:0016791">
    <property type="term" value="F:phosphatase activity"/>
    <property type="evidence" value="ECO:0007669"/>
    <property type="project" value="TreeGrafter"/>
</dbReference>
<evidence type="ECO:0000313" key="2">
    <source>
        <dbReference type="EMBL" id="KAK0629088.1"/>
    </source>
</evidence>
<dbReference type="InterPro" id="IPR029033">
    <property type="entry name" value="His_PPase_superfam"/>
</dbReference>
<dbReference type="SUPFAM" id="SSF53254">
    <property type="entry name" value="Phosphoglycerate mutase-like"/>
    <property type="match status" value="1"/>
</dbReference>
<dbReference type="GO" id="GO:0005737">
    <property type="term" value="C:cytoplasm"/>
    <property type="evidence" value="ECO:0007669"/>
    <property type="project" value="TreeGrafter"/>
</dbReference>
<keyword evidence="3" id="KW-1185">Reference proteome</keyword>
<dbReference type="PANTHER" id="PTHR48100:SF54">
    <property type="entry name" value="PHOSPHATASE SPAC5H10.03-RELATED"/>
    <property type="match status" value="1"/>
</dbReference>
<comment type="caution">
    <text evidence="2">The sequence shown here is derived from an EMBL/GenBank/DDBJ whole genome shotgun (WGS) entry which is preliminary data.</text>
</comment>
<organism evidence="2 3">
    <name type="scientific">Bombardia bombarda</name>
    <dbReference type="NCBI Taxonomy" id="252184"/>
    <lineage>
        <taxon>Eukaryota</taxon>
        <taxon>Fungi</taxon>
        <taxon>Dikarya</taxon>
        <taxon>Ascomycota</taxon>
        <taxon>Pezizomycotina</taxon>
        <taxon>Sordariomycetes</taxon>
        <taxon>Sordariomycetidae</taxon>
        <taxon>Sordariales</taxon>
        <taxon>Lasiosphaeriaceae</taxon>
        <taxon>Bombardia</taxon>
    </lineage>
</organism>
<gene>
    <name evidence="2" type="ORF">B0T17DRAFT_524615</name>
</gene>